<dbReference type="AlphaFoldDB" id="A0A315EKZ9"/>
<proteinExistence type="predicted"/>
<feature type="domain" description="DUF6900" evidence="1">
    <location>
        <begin position="14"/>
        <end position="63"/>
    </location>
</feature>
<dbReference type="InterPro" id="IPR054195">
    <property type="entry name" value="DUF6900"/>
</dbReference>
<evidence type="ECO:0000313" key="2">
    <source>
        <dbReference type="EMBL" id="PUE58580.1"/>
    </source>
</evidence>
<accession>A0A315EKZ9</accession>
<name>A0A315EKZ9_9BURK</name>
<evidence type="ECO:0000313" key="3">
    <source>
        <dbReference type="Proteomes" id="UP000251341"/>
    </source>
</evidence>
<dbReference type="EMBL" id="NESP01000001">
    <property type="protein sequence ID" value="PUE58580.1"/>
    <property type="molecule type" value="Genomic_DNA"/>
</dbReference>
<reference evidence="2 3" key="1">
    <citation type="submission" date="2017-04" db="EMBL/GenBank/DDBJ databases">
        <title>Unexpected and diverse lifestyles within the genus Limnohabitans.</title>
        <authorList>
            <person name="Kasalicky V."/>
            <person name="Mehrshad M."/>
            <person name="Andrei S.-A."/>
            <person name="Salcher M."/>
            <person name="Kratochvilova H."/>
            <person name="Simek K."/>
            <person name="Ghai R."/>
        </authorList>
    </citation>
    <scope>NUCLEOTIDE SEQUENCE [LARGE SCALE GENOMIC DNA]</scope>
    <source>
        <strain evidence="2 3">MWH-C5</strain>
    </source>
</reference>
<dbReference type="Proteomes" id="UP000251341">
    <property type="component" value="Unassembled WGS sequence"/>
</dbReference>
<organism evidence="2 3">
    <name type="scientific">Limnohabitans curvus</name>
    <dbReference type="NCBI Taxonomy" id="323423"/>
    <lineage>
        <taxon>Bacteria</taxon>
        <taxon>Pseudomonadati</taxon>
        <taxon>Pseudomonadota</taxon>
        <taxon>Betaproteobacteria</taxon>
        <taxon>Burkholderiales</taxon>
        <taxon>Comamonadaceae</taxon>
        <taxon>Limnohabitans</taxon>
    </lineage>
</organism>
<evidence type="ECO:0000259" key="1">
    <source>
        <dbReference type="Pfam" id="PF21841"/>
    </source>
</evidence>
<dbReference type="Pfam" id="PF21841">
    <property type="entry name" value="DUF6900"/>
    <property type="match status" value="1"/>
</dbReference>
<sequence length="71" mass="7882">MNHHTTTNAITAPSSLLEQIALKHFFVQTLQTQNRDCLDFHDVSVWAIESALKSAFEAGVQAALKEKTKKA</sequence>
<protein>
    <recommendedName>
        <fullName evidence="1">DUF6900 domain-containing protein</fullName>
    </recommendedName>
</protein>
<comment type="caution">
    <text evidence="2">The sequence shown here is derived from an EMBL/GenBank/DDBJ whole genome shotgun (WGS) entry which is preliminary data.</text>
</comment>
<dbReference type="RefSeq" id="WP_108401640.1">
    <property type="nucleotide sequence ID" value="NZ_NESP01000001.1"/>
</dbReference>
<gene>
    <name evidence="2" type="ORF">B9Z44_02590</name>
</gene>
<keyword evidence="3" id="KW-1185">Reference proteome</keyword>